<dbReference type="AlphaFoldDB" id="A0A4Z1P604"/>
<accession>A0A4Z1P604</accession>
<dbReference type="InterPro" id="IPR022085">
    <property type="entry name" value="OpdG"/>
</dbReference>
<dbReference type="PANTHER" id="PTHR38797">
    <property type="entry name" value="NUCLEAR PORE COMPLEX PROTEIN NUP85-RELATED"/>
    <property type="match status" value="1"/>
</dbReference>
<proteinExistence type="predicted"/>
<dbReference type="PANTHER" id="PTHR38797:SF4">
    <property type="entry name" value="NUCLEAR PORE COMPLEX PROTEIN NUP85"/>
    <property type="match status" value="1"/>
</dbReference>
<evidence type="ECO:0000313" key="2">
    <source>
        <dbReference type="Proteomes" id="UP000298493"/>
    </source>
</evidence>
<dbReference type="InterPro" id="IPR053204">
    <property type="entry name" value="Oxopyrrolidines_Biosynth-assoc"/>
</dbReference>
<comment type="caution">
    <text evidence="1">The sequence shown here is derived from an EMBL/GenBank/DDBJ whole genome shotgun (WGS) entry which is preliminary data.</text>
</comment>
<protein>
    <submittedName>
        <fullName evidence="1">Uncharacterized protein</fullName>
    </submittedName>
</protein>
<dbReference type="Proteomes" id="UP000298493">
    <property type="component" value="Unassembled WGS sequence"/>
</dbReference>
<sequence length="178" mass="20123">MTYKGLTKNPKYIQSGAKSGANILGTLSASLRDKTEYQRTFNVPIAQRWTDLHASSALLATSGIFGDDFDLVSGLNVIVAALEVKSPTSWERKTNLPAALQWLQHASKIIYRDGRSTETWWGCNSKRWTGQGGFSRERWRFWRSILEKSQKDEAIDEEVKQLLKAADVAMERADRAKK</sequence>
<dbReference type="Pfam" id="PF12311">
    <property type="entry name" value="DUF3632"/>
    <property type="match status" value="1"/>
</dbReference>
<evidence type="ECO:0000313" key="1">
    <source>
        <dbReference type="EMBL" id="TID23545.1"/>
    </source>
</evidence>
<dbReference type="EMBL" id="SNSC02000006">
    <property type="protein sequence ID" value="TID23545.1"/>
    <property type="molecule type" value="Genomic_DNA"/>
</dbReference>
<name>A0A4Z1P604_9PEZI</name>
<gene>
    <name evidence="1" type="ORF">E6O75_ATG03181</name>
</gene>
<reference evidence="1 2" key="1">
    <citation type="submission" date="2019-04" db="EMBL/GenBank/DDBJ databases">
        <title>High contiguity whole genome sequence and gene annotation resource for two Venturia nashicola isolates.</title>
        <authorList>
            <person name="Prokchorchik M."/>
            <person name="Won K."/>
            <person name="Lee Y."/>
            <person name="Choi E.D."/>
            <person name="Segonzac C."/>
            <person name="Sohn K.H."/>
        </authorList>
    </citation>
    <scope>NUCLEOTIDE SEQUENCE [LARGE SCALE GENOMIC DNA]</scope>
    <source>
        <strain evidence="1 2">PRI2</strain>
    </source>
</reference>
<organism evidence="1 2">
    <name type="scientific">Venturia nashicola</name>
    <dbReference type="NCBI Taxonomy" id="86259"/>
    <lineage>
        <taxon>Eukaryota</taxon>
        <taxon>Fungi</taxon>
        <taxon>Dikarya</taxon>
        <taxon>Ascomycota</taxon>
        <taxon>Pezizomycotina</taxon>
        <taxon>Dothideomycetes</taxon>
        <taxon>Pleosporomycetidae</taxon>
        <taxon>Venturiales</taxon>
        <taxon>Venturiaceae</taxon>
        <taxon>Venturia</taxon>
    </lineage>
</organism>
<keyword evidence="2" id="KW-1185">Reference proteome</keyword>